<dbReference type="InterPro" id="IPR013216">
    <property type="entry name" value="Methyltransf_11"/>
</dbReference>
<protein>
    <recommendedName>
        <fullName evidence="1">Methyltransferase type 11 domain-containing protein</fullName>
    </recommendedName>
</protein>
<dbReference type="Proteomes" id="UP000612282">
    <property type="component" value="Unassembled WGS sequence"/>
</dbReference>
<feature type="domain" description="Methyltransferase type 11" evidence="1">
    <location>
        <begin position="47"/>
        <end position="137"/>
    </location>
</feature>
<gene>
    <name evidence="2" type="ORF">Aco03nite_074800</name>
</gene>
<sequence>MTSFDDHERARWAGQAAAFRGSFAALCAHPAGALLDAVRVRAGQRLLDVGTGTGTVAALAYARGVKVVAVDAEPSMVAATGRRIPDAEVRRATLPDLPFGDDGFDAVVANFVVNHVGDPLAAVGEMRRLARPGARVAATIWPVPAPAAQRLWTTVFTAAGVAIPDDLPRLPADRDFPRTAAGFADLLRRAGLGDVACETLFWTHRTDPEAWWSGPANGIGSPGLILQRQDAATVARVRAHYDEHVAPLLDADGRLGLPTSALLASGRA</sequence>
<comment type="caution">
    <text evidence="2">The sequence shown here is derived from an EMBL/GenBank/DDBJ whole genome shotgun (WGS) entry which is preliminary data.</text>
</comment>
<evidence type="ECO:0000313" key="2">
    <source>
        <dbReference type="EMBL" id="GID59076.1"/>
    </source>
</evidence>
<dbReference type="SUPFAM" id="SSF53335">
    <property type="entry name" value="S-adenosyl-L-methionine-dependent methyltransferases"/>
    <property type="match status" value="1"/>
</dbReference>
<dbReference type="PANTHER" id="PTHR43591:SF24">
    <property type="entry name" value="2-METHOXY-6-POLYPRENYL-1,4-BENZOQUINOL METHYLASE, MITOCHONDRIAL"/>
    <property type="match status" value="1"/>
</dbReference>
<dbReference type="RefSeq" id="WP_203804772.1">
    <property type="nucleotide sequence ID" value="NZ_BAAAQE010000094.1"/>
</dbReference>
<evidence type="ECO:0000259" key="1">
    <source>
        <dbReference type="Pfam" id="PF08241"/>
    </source>
</evidence>
<proteinExistence type="predicted"/>
<dbReference type="CDD" id="cd02440">
    <property type="entry name" value="AdoMet_MTases"/>
    <property type="match status" value="1"/>
</dbReference>
<evidence type="ECO:0000313" key="3">
    <source>
        <dbReference type="Proteomes" id="UP000612282"/>
    </source>
</evidence>
<reference evidence="2 3" key="1">
    <citation type="submission" date="2021-01" db="EMBL/GenBank/DDBJ databases">
        <title>Whole genome shotgun sequence of Actinoplanes couchii NBRC 106145.</title>
        <authorList>
            <person name="Komaki H."/>
            <person name="Tamura T."/>
        </authorList>
    </citation>
    <scope>NUCLEOTIDE SEQUENCE [LARGE SCALE GENOMIC DNA]</scope>
    <source>
        <strain evidence="2 3">NBRC 106145</strain>
    </source>
</reference>
<accession>A0ABQ3XKQ7</accession>
<dbReference type="EMBL" id="BOMG01000094">
    <property type="protein sequence ID" value="GID59076.1"/>
    <property type="molecule type" value="Genomic_DNA"/>
</dbReference>
<organism evidence="2 3">
    <name type="scientific">Actinoplanes couchii</name>
    <dbReference type="NCBI Taxonomy" id="403638"/>
    <lineage>
        <taxon>Bacteria</taxon>
        <taxon>Bacillati</taxon>
        <taxon>Actinomycetota</taxon>
        <taxon>Actinomycetes</taxon>
        <taxon>Micromonosporales</taxon>
        <taxon>Micromonosporaceae</taxon>
        <taxon>Actinoplanes</taxon>
    </lineage>
</organism>
<dbReference type="Pfam" id="PF08241">
    <property type="entry name" value="Methyltransf_11"/>
    <property type="match status" value="1"/>
</dbReference>
<dbReference type="Gene3D" id="3.40.50.150">
    <property type="entry name" value="Vaccinia Virus protein VP39"/>
    <property type="match status" value="1"/>
</dbReference>
<keyword evidence="3" id="KW-1185">Reference proteome</keyword>
<dbReference type="PANTHER" id="PTHR43591">
    <property type="entry name" value="METHYLTRANSFERASE"/>
    <property type="match status" value="1"/>
</dbReference>
<name>A0ABQ3XKQ7_9ACTN</name>
<dbReference type="InterPro" id="IPR029063">
    <property type="entry name" value="SAM-dependent_MTases_sf"/>
</dbReference>